<accession>A0AAN9ATQ7</accession>
<dbReference type="Pfam" id="PF00147">
    <property type="entry name" value="Fibrinogen_C"/>
    <property type="match status" value="1"/>
</dbReference>
<dbReference type="SUPFAM" id="SSF56496">
    <property type="entry name" value="Fibrinogen C-terminal domain-like"/>
    <property type="match status" value="1"/>
</dbReference>
<dbReference type="InterPro" id="IPR036056">
    <property type="entry name" value="Fibrinogen-like_C"/>
</dbReference>
<feature type="signal peptide" evidence="1">
    <location>
        <begin position="1"/>
        <end position="18"/>
    </location>
</feature>
<feature type="chain" id="PRO_5042900569" description="Fibrinogen C-terminal domain-containing protein" evidence="1">
    <location>
        <begin position="19"/>
        <end position="303"/>
    </location>
</feature>
<dbReference type="SMART" id="SM00186">
    <property type="entry name" value="FBG"/>
    <property type="match status" value="1"/>
</dbReference>
<keyword evidence="4" id="KW-1185">Reference proteome</keyword>
<comment type="caution">
    <text evidence="3">The sequence shown here is derived from an EMBL/GenBank/DDBJ whole genome shotgun (WGS) entry which is preliminary data.</text>
</comment>
<dbReference type="Gene3D" id="3.90.215.10">
    <property type="entry name" value="Gamma Fibrinogen, chain A, domain 1"/>
    <property type="match status" value="1"/>
</dbReference>
<dbReference type="CDD" id="cd00087">
    <property type="entry name" value="FReD"/>
    <property type="match status" value="1"/>
</dbReference>
<dbReference type="PROSITE" id="PS51406">
    <property type="entry name" value="FIBRINOGEN_C_2"/>
    <property type="match status" value="1"/>
</dbReference>
<evidence type="ECO:0000259" key="2">
    <source>
        <dbReference type="PROSITE" id="PS51406"/>
    </source>
</evidence>
<protein>
    <recommendedName>
        <fullName evidence="2">Fibrinogen C-terminal domain-containing protein</fullName>
    </recommendedName>
</protein>
<dbReference type="InterPro" id="IPR050373">
    <property type="entry name" value="Fibrinogen_C-term_domain"/>
</dbReference>
<proteinExistence type="predicted"/>
<dbReference type="InterPro" id="IPR014716">
    <property type="entry name" value="Fibrinogen_a/b/g_C_1"/>
</dbReference>
<name>A0AAN9ATQ7_9CAEN</name>
<sequence>MRAAHYSLLLAFPIMIHGAPLNLGSSLFSHISTDTTYTQGHLFVSPATSTVACARLCALDPGCLTFTFLQGTCQGHLTAMNSSSDQVVAIGAQSYTRVTEADPVRCKTSGAQRLIVPSLGLDTQAVCQDDWMVILRRQDGSVDFFRDWSQYKAGFGSLDGEFWFGLENLHKLTSSQSYMMTVELRDWEGNEASALYANFSVGPESRLYKLHVDFVGGTANDSLTWHSRQHFSTYDADNDVFPIVNCADKLRGGWWYRECAESNLCGEYKPSSSTPLKQGITWRGWKGTTTYSMKSAIMKIRPA</sequence>
<feature type="domain" description="Fibrinogen C-terminal" evidence="2">
    <location>
        <begin position="97"/>
        <end position="303"/>
    </location>
</feature>
<organism evidence="3 4">
    <name type="scientific">Littorina saxatilis</name>
    <dbReference type="NCBI Taxonomy" id="31220"/>
    <lineage>
        <taxon>Eukaryota</taxon>
        <taxon>Metazoa</taxon>
        <taxon>Spiralia</taxon>
        <taxon>Lophotrochozoa</taxon>
        <taxon>Mollusca</taxon>
        <taxon>Gastropoda</taxon>
        <taxon>Caenogastropoda</taxon>
        <taxon>Littorinimorpha</taxon>
        <taxon>Littorinoidea</taxon>
        <taxon>Littorinidae</taxon>
        <taxon>Littorina</taxon>
    </lineage>
</organism>
<gene>
    <name evidence="3" type="ORF">V1264_008682</name>
</gene>
<dbReference type="InterPro" id="IPR002181">
    <property type="entry name" value="Fibrinogen_a/b/g_C_dom"/>
</dbReference>
<dbReference type="GO" id="GO:0005615">
    <property type="term" value="C:extracellular space"/>
    <property type="evidence" value="ECO:0007669"/>
    <property type="project" value="TreeGrafter"/>
</dbReference>
<evidence type="ECO:0000313" key="4">
    <source>
        <dbReference type="Proteomes" id="UP001374579"/>
    </source>
</evidence>
<dbReference type="EMBL" id="JBAMIC010000021">
    <property type="protein sequence ID" value="KAK7093022.1"/>
    <property type="molecule type" value="Genomic_DNA"/>
</dbReference>
<dbReference type="PANTHER" id="PTHR19143">
    <property type="entry name" value="FIBRINOGEN/TENASCIN/ANGIOPOEITIN"/>
    <property type="match status" value="1"/>
</dbReference>
<dbReference type="SUPFAM" id="SSF57414">
    <property type="entry name" value="Hairpin loop containing domain-like"/>
    <property type="match status" value="1"/>
</dbReference>
<keyword evidence="1" id="KW-0732">Signal</keyword>
<dbReference type="Proteomes" id="UP001374579">
    <property type="component" value="Unassembled WGS sequence"/>
</dbReference>
<dbReference type="AlphaFoldDB" id="A0AAN9ATQ7"/>
<evidence type="ECO:0000256" key="1">
    <source>
        <dbReference type="SAM" id="SignalP"/>
    </source>
</evidence>
<reference evidence="3 4" key="1">
    <citation type="submission" date="2024-02" db="EMBL/GenBank/DDBJ databases">
        <title>Chromosome-scale genome assembly of the rough periwinkle Littorina saxatilis.</title>
        <authorList>
            <person name="De Jode A."/>
            <person name="Faria R."/>
            <person name="Formenti G."/>
            <person name="Sims Y."/>
            <person name="Smith T.P."/>
            <person name="Tracey A."/>
            <person name="Wood J.M.D."/>
            <person name="Zagrodzka Z.B."/>
            <person name="Johannesson K."/>
            <person name="Butlin R.K."/>
            <person name="Leder E.H."/>
        </authorList>
    </citation>
    <scope>NUCLEOTIDE SEQUENCE [LARGE SCALE GENOMIC DNA]</scope>
    <source>
        <strain evidence="3">Snail1</strain>
        <tissue evidence="3">Muscle</tissue>
    </source>
</reference>
<evidence type="ECO:0000313" key="3">
    <source>
        <dbReference type="EMBL" id="KAK7093022.1"/>
    </source>
</evidence>